<comment type="subcellular location">
    <subcellularLocation>
        <location evidence="1">Cell inner membrane</location>
        <topology evidence="1">Multi-pass membrane protein</topology>
    </subcellularLocation>
</comment>
<evidence type="ECO:0000313" key="9">
    <source>
        <dbReference type="EMBL" id="MST55961.1"/>
    </source>
</evidence>
<protein>
    <submittedName>
        <fullName evidence="9">TRAP transporter large permease</fullName>
    </submittedName>
</protein>
<dbReference type="InterPro" id="IPR010656">
    <property type="entry name" value="DctM"/>
</dbReference>
<feature type="transmembrane region" description="Helical" evidence="7">
    <location>
        <begin position="397"/>
        <end position="419"/>
    </location>
</feature>
<dbReference type="RefSeq" id="WP_154529050.1">
    <property type="nucleotide sequence ID" value="NZ_VUNH01000008.1"/>
</dbReference>
<dbReference type="InterPro" id="IPR004681">
    <property type="entry name" value="TRAP_DctM"/>
</dbReference>
<evidence type="ECO:0000256" key="7">
    <source>
        <dbReference type="SAM" id="Phobius"/>
    </source>
</evidence>
<dbReference type="PANTHER" id="PTHR33362">
    <property type="entry name" value="SIALIC ACID TRAP TRANSPORTER PERMEASE PROTEIN SIAT-RELATED"/>
    <property type="match status" value="1"/>
</dbReference>
<evidence type="ECO:0000256" key="4">
    <source>
        <dbReference type="ARBA" id="ARBA00022692"/>
    </source>
</evidence>
<evidence type="ECO:0000256" key="6">
    <source>
        <dbReference type="ARBA" id="ARBA00023136"/>
    </source>
</evidence>
<organism evidence="9 10">
    <name type="scientific">Pyramidobacter porci</name>
    <dbReference type="NCBI Taxonomy" id="2605789"/>
    <lineage>
        <taxon>Bacteria</taxon>
        <taxon>Thermotogati</taxon>
        <taxon>Synergistota</taxon>
        <taxon>Synergistia</taxon>
        <taxon>Synergistales</taxon>
        <taxon>Dethiosulfovibrionaceae</taxon>
        <taxon>Pyramidobacter</taxon>
    </lineage>
</organism>
<feature type="transmembrane region" description="Helical" evidence="7">
    <location>
        <begin position="221"/>
        <end position="239"/>
    </location>
</feature>
<feature type="transmembrane region" description="Helical" evidence="7">
    <location>
        <begin position="136"/>
        <end position="161"/>
    </location>
</feature>
<keyword evidence="10" id="KW-1185">Reference proteome</keyword>
<evidence type="ECO:0000256" key="2">
    <source>
        <dbReference type="ARBA" id="ARBA00022475"/>
    </source>
</evidence>
<name>A0A6L5YCH6_9BACT</name>
<sequence>MVSLALASLGVLIILLTFGVPLPFCFGGALAYMSIIGGVSMKGMLMWGLQQILSPTLLCVPLFIFAGGLMGISGIAKYLLDFVDGFVGRKKGGLGVVATVTCAIIGAISGSGFTGVAATGPLLIPRMVERGYPRGYATALITDSSILGLLIPPSVIMIVFGWVTETSILACFLSTVIPGLLVTLLFSIINLVWSRRFPLVLEPETSKAERRKEIMRRGWKALPALMMPVIILGGIYGGVMTPTEAASAAIIYSIPIGIWVYGGLKGRDYFRIAKDSAVSVGSIMLMIMCSMMLSQTYVMLQIPQSIVKTVFGITQNRTLLLILINLLLLFVGMIVNDLTGVILVAPLLLPLVKAIGIDPIHFAAIMGVNLAIGGVTPPYASILYLGMRVGDVEFTDILGPAMVFVLLGYLPVMIMTSFWPALSLWLPSLLGYVVLP</sequence>
<evidence type="ECO:0000259" key="8">
    <source>
        <dbReference type="Pfam" id="PF06808"/>
    </source>
</evidence>
<dbReference type="PIRSF" id="PIRSF006066">
    <property type="entry name" value="HI0050"/>
    <property type="match status" value="1"/>
</dbReference>
<feature type="transmembrane region" description="Helical" evidence="7">
    <location>
        <begin position="320"/>
        <end position="349"/>
    </location>
</feature>
<accession>A0A6L5YCH6</accession>
<comment type="caution">
    <text evidence="9">The sequence shown here is derived from an EMBL/GenBank/DDBJ whole genome shotgun (WGS) entry which is preliminary data.</text>
</comment>
<dbReference type="NCBIfam" id="TIGR00786">
    <property type="entry name" value="dctM"/>
    <property type="match status" value="1"/>
</dbReference>
<evidence type="ECO:0000256" key="1">
    <source>
        <dbReference type="ARBA" id="ARBA00004429"/>
    </source>
</evidence>
<dbReference type="Proteomes" id="UP000473699">
    <property type="component" value="Unassembled WGS sequence"/>
</dbReference>
<feature type="transmembrane region" description="Helical" evidence="7">
    <location>
        <begin position="167"/>
        <end position="193"/>
    </location>
</feature>
<keyword evidence="2" id="KW-1003">Cell membrane</keyword>
<feature type="domain" description="TRAP C4-dicarboxylate transport system permease DctM subunit" evidence="8">
    <location>
        <begin position="9"/>
        <end position="420"/>
    </location>
</feature>
<proteinExistence type="predicted"/>
<keyword evidence="4 7" id="KW-0812">Transmembrane</keyword>
<feature type="transmembrane region" description="Helical" evidence="7">
    <location>
        <begin position="276"/>
        <end position="300"/>
    </location>
</feature>
<feature type="transmembrane region" description="Helical" evidence="7">
    <location>
        <begin position="245"/>
        <end position="264"/>
    </location>
</feature>
<evidence type="ECO:0000313" key="10">
    <source>
        <dbReference type="Proteomes" id="UP000473699"/>
    </source>
</evidence>
<dbReference type="GO" id="GO:0005886">
    <property type="term" value="C:plasma membrane"/>
    <property type="evidence" value="ECO:0007669"/>
    <property type="project" value="UniProtKB-SubCell"/>
</dbReference>
<keyword evidence="6 7" id="KW-0472">Membrane</keyword>
<feature type="transmembrane region" description="Helical" evidence="7">
    <location>
        <begin position="56"/>
        <end position="76"/>
    </location>
</feature>
<dbReference type="Pfam" id="PF06808">
    <property type="entry name" value="DctM"/>
    <property type="match status" value="1"/>
</dbReference>
<dbReference type="AlphaFoldDB" id="A0A6L5YCH6"/>
<dbReference type="GO" id="GO:0022857">
    <property type="term" value="F:transmembrane transporter activity"/>
    <property type="evidence" value="ECO:0007669"/>
    <property type="project" value="TreeGrafter"/>
</dbReference>
<evidence type="ECO:0000256" key="5">
    <source>
        <dbReference type="ARBA" id="ARBA00022989"/>
    </source>
</evidence>
<reference evidence="9 10" key="1">
    <citation type="submission" date="2019-08" db="EMBL/GenBank/DDBJ databases">
        <title>In-depth cultivation of the pig gut microbiome towards novel bacterial diversity and tailored functional studies.</title>
        <authorList>
            <person name="Wylensek D."/>
            <person name="Hitch T.C.A."/>
            <person name="Clavel T."/>
        </authorList>
    </citation>
    <scope>NUCLEOTIDE SEQUENCE [LARGE SCALE GENOMIC DNA]</scope>
    <source>
        <strain evidence="9 10">SM-530-WT-4B</strain>
    </source>
</reference>
<feature type="transmembrane region" description="Helical" evidence="7">
    <location>
        <begin position="361"/>
        <end position="385"/>
    </location>
</feature>
<keyword evidence="5 7" id="KW-1133">Transmembrane helix</keyword>
<evidence type="ECO:0000256" key="3">
    <source>
        <dbReference type="ARBA" id="ARBA00022519"/>
    </source>
</evidence>
<dbReference type="EMBL" id="VUNH01000008">
    <property type="protein sequence ID" value="MST55961.1"/>
    <property type="molecule type" value="Genomic_DNA"/>
</dbReference>
<gene>
    <name evidence="9" type="ORF">FYJ74_07955</name>
</gene>
<keyword evidence="3" id="KW-0997">Cell inner membrane</keyword>
<feature type="transmembrane region" description="Helical" evidence="7">
    <location>
        <begin position="96"/>
        <end position="124"/>
    </location>
</feature>